<evidence type="ECO:0000313" key="2">
    <source>
        <dbReference type="Proteomes" id="UP000593572"/>
    </source>
</evidence>
<name>A0A7J8N9P8_9ROSI</name>
<dbReference type="AlphaFoldDB" id="A0A7J8N9P8"/>
<comment type="caution">
    <text evidence="1">The sequence shown here is derived from an EMBL/GenBank/DDBJ whole genome shotgun (WGS) entry which is preliminary data.</text>
</comment>
<protein>
    <submittedName>
        <fullName evidence="1">Uncharacterized protein</fullName>
    </submittedName>
</protein>
<accession>A0A7J8N9P8</accession>
<feature type="non-terminal residue" evidence="1">
    <location>
        <position position="127"/>
    </location>
</feature>
<proteinExistence type="predicted"/>
<keyword evidence="2" id="KW-1185">Reference proteome</keyword>
<gene>
    <name evidence="1" type="ORF">Golob_000999</name>
</gene>
<dbReference type="EMBL" id="JABEZX010000013">
    <property type="protein sequence ID" value="MBA0573737.1"/>
    <property type="molecule type" value="Genomic_DNA"/>
</dbReference>
<reference evidence="1 2" key="1">
    <citation type="journal article" date="2019" name="Genome Biol. Evol.">
        <title>Insights into the evolution of the New World diploid cottons (Gossypium, subgenus Houzingenia) based on genome sequencing.</title>
        <authorList>
            <person name="Grover C.E."/>
            <person name="Arick M.A. 2nd"/>
            <person name="Thrash A."/>
            <person name="Conover J.L."/>
            <person name="Sanders W.S."/>
            <person name="Peterson D.G."/>
            <person name="Frelichowski J.E."/>
            <person name="Scheffler J.A."/>
            <person name="Scheffler B.E."/>
            <person name="Wendel J.F."/>
        </authorList>
    </citation>
    <scope>NUCLEOTIDE SEQUENCE [LARGE SCALE GENOMIC DNA]</scope>
    <source>
        <strain evidence="1">157</strain>
        <tissue evidence="1">Leaf</tissue>
    </source>
</reference>
<organism evidence="1 2">
    <name type="scientific">Gossypium lobatum</name>
    <dbReference type="NCBI Taxonomy" id="34289"/>
    <lineage>
        <taxon>Eukaryota</taxon>
        <taxon>Viridiplantae</taxon>
        <taxon>Streptophyta</taxon>
        <taxon>Embryophyta</taxon>
        <taxon>Tracheophyta</taxon>
        <taxon>Spermatophyta</taxon>
        <taxon>Magnoliopsida</taxon>
        <taxon>eudicotyledons</taxon>
        <taxon>Gunneridae</taxon>
        <taxon>Pentapetalae</taxon>
        <taxon>rosids</taxon>
        <taxon>malvids</taxon>
        <taxon>Malvales</taxon>
        <taxon>Malvaceae</taxon>
        <taxon>Malvoideae</taxon>
        <taxon>Gossypium</taxon>
    </lineage>
</organism>
<dbReference type="Proteomes" id="UP000593572">
    <property type="component" value="Unassembled WGS sequence"/>
</dbReference>
<sequence length="127" mass="14500">MLLYSHLQGYVMTSSAYVVTLKAVSNFLYSAFNVVTLDLPYGDIESSIGPKCLLMDSCTLAMYVSSPLGLNTKMYKERSRLRHDARIRRRVFLPGQKEFYLALKEREAKTPFYDMRSSVKVRGANVL</sequence>
<evidence type="ECO:0000313" key="1">
    <source>
        <dbReference type="EMBL" id="MBA0573737.1"/>
    </source>
</evidence>